<dbReference type="GO" id="GO:0005975">
    <property type="term" value="P:carbohydrate metabolic process"/>
    <property type="evidence" value="ECO:0007669"/>
    <property type="project" value="InterPro"/>
</dbReference>
<dbReference type="EMBL" id="FRAU01000004">
    <property type="protein sequence ID" value="SHK57980.1"/>
    <property type="molecule type" value="Genomic_DNA"/>
</dbReference>
<accession>A0A1M6TM38</accession>
<dbReference type="STRING" id="633813.SAMN04488087_1450"/>
<dbReference type="Proteomes" id="UP000185812">
    <property type="component" value="Unassembled WGS sequence"/>
</dbReference>
<name>A0A1M6TM38_9BACT</name>
<keyword evidence="2" id="KW-1185">Reference proteome</keyword>
<dbReference type="OrthoDB" id="2642644at2"/>
<evidence type="ECO:0000313" key="2">
    <source>
        <dbReference type="Proteomes" id="UP000185812"/>
    </source>
</evidence>
<dbReference type="AlphaFoldDB" id="A0A1M6TM38"/>
<evidence type="ECO:0000313" key="1">
    <source>
        <dbReference type="EMBL" id="SHK57980.1"/>
    </source>
</evidence>
<gene>
    <name evidence="1" type="ORF">SAMN04488087_1450</name>
</gene>
<dbReference type="Gene3D" id="3.20.20.70">
    <property type="entry name" value="Aldolase class I"/>
    <property type="match status" value="1"/>
</dbReference>
<dbReference type="Pfam" id="PF08013">
    <property type="entry name" value="GatZ_KbaZ-like"/>
    <property type="match status" value="1"/>
</dbReference>
<dbReference type="InterPro" id="IPR013785">
    <property type="entry name" value="Aldolase_TIM"/>
</dbReference>
<reference evidence="2" key="1">
    <citation type="submission" date="2016-11" db="EMBL/GenBank/DDBJ databases">
        <authorList>
            <person name="Varghese N."/>
            <person name="Submissions S."/>
        </authorList>
    </citation>
    <scope>NUCLEOTIDE SEQUENCE [LARGE SCALE GENOMIC DNA]</scope>
    <source>
        <strain evidence="2">DSM 22212</strain>
    </source>
</reference>
<organism evidence="1 2">
    <name type="scientific">Rhodothermus profundi</name>
    <dbReference type="NCBI Taxonomy" id="633813"/>
    <lineage>
        <taxon>Bacteria</taxon>
        <taxon>Pseudomonadati</taxon>
        <taxon>Rhodothermota</taxon>
        <taxon>Rhodothermia</taxon>
        <taxon>Rhodothermales</taxon>
        <taxon>Rhodothermaceae</taxon>
        <taxon>Rhodothermus</taxon>
    </lineage>
</organism>
<proteinExistence type="predicted"/>
<dbReference type="SUPFAM" id="SSF51569">
    <property type="entry name" value="Aldolase"/>
    <property type="match status" value="1"/>
</dbReference>
<dbReference type="InterPro" id="IPR012062">
    <property type="entry name" value="GatZ/KbaZ-like"/>
</dbReference>
<protein>
    <submittedName>
        <fullName evidence="1">Tagatose-1,6-bisphosphate aldolase non-catalytic subunit AgaZ/GatZ</fullName>
    </submittedName>
</protein>
<sequence length="420" mass="47310">MQAHVLLAPSFEQLADHRHGFVGWLVDLLRGPLAYRHTLLAVCPNSEAVTRAALEAAREANAPLFFAATLNQVDLDGGYTGWTPATLARFVADERIRLGLRAPVVLGLDHGGPWKKDWHVRNRLPYEATLQAVLRAIEACLDAGYGLLHLDPTVDLELPPGTPVPIPRIVERTVALLQHAETYRQQRRLPPVAYEVGTEEVGGGLQAEARMAEFLDRLWTVLDREGLPRPVFVVGDIGTRLDTHTFDFERARRLDALVRRYGALIKGHYTDGVDRLDLYPQAGIGGANVGPGLAAIEFEALEALVAEAHRRKLPVTFDRTIRQAVIESGRWQKWLRPEEKGRPFEALPPERQRWLVATGSRYVWTHPAVRQARHQLYQVLAPWLDADAFVRARIKARLMDYFRAFNLIGFNERLQAFLPN</sequence>
<dbReference type="RefSeq" id="WP_072715309.1">
    <property type="nucleotide sequence ID" value="NZ_FRAU01000004.1"/>
</dbReference>